<accession>A0A0G3BS93</accession>
<name>A0A0G3BS93_9BURK</name>
<comment type="similarity">
    <text evidence="2 8">Belongs to the major facilitator superfamily. Bcr/CmlA family.</text>
</comment>
<dbReference type="SUPFAM" id="SSF103473">
    <property type="entry name" value="MFS general substrate transporter"/>
    <property type="match status" value="1"/>
</dbReference>
<dbReference type="GO" id="GO:0005886">
    <property type="term" value="C:plasma membrane"/>
    <property type="evidence" value="ECO:0007669"/>
    <property type="project" value="UniProtKB-SubCell"/>
</dbReference>
<gene>
    <name evidence="10" type="primary">bcr</name>
    <name evidence="10" type="ORF">AAW51_2729</name>
</gene>
<feature type="domain" description="Major facilitator superfamily (MFS) profile" evidence="9">
    <location>
        <begin position="6"/>
        <end position="388"/>
    </location>
</feature>
<keyword evidence="11" id="KW-1185">Reference proteome</keyword>
<dbReference type="PATRIC" id="fig|413882.6.peg.2848"/>
<feature type="transmembrane region" description="Helical" evidence="8">
    <location>
        <begin position="131"/>
        <end position="150"/>
    </location>
</feature>
<dbReference type="STRING" id="413882.AAW51_2729"/>
<dbReference type="InterPro" id="IPR011701">
    <property type="entry name" value="MFS"/>
</dbReference>
<protein>
    <recommendedName>
        <fullName evidence="8">Bcr/CflA family efflux transporter</fullName>
    </recommendedName>
</protein>
<proteinExistence type="inferred from homology"/>
<evidence type="ECO:0000256" key="2">
    <source>
        <dbReference type="ARBA" id="ARBA00006236"/>
    </source>
</evidence>
<evidence type="ECO:0000259" key="9">
    <source>
        <dbReference type="PROSITE" id="PS50850"/>
    </source>
</evidence>
<feature type="transmembrane region" description="Helical" evidence="8">
    <location>
        <begin position="73"/>
        <end position="92"/>
    </location>
</feature>
<evidence type="ECO:0000256" key="5">
    <source>
        <dbReference type="ARBA" id="ARBA00022692"/>
    </source>
</evidence>
<keyword evidence="7 8" id="KW-0472">Membrane</keyword>
<sequence length="396" mass="43113">MSSAEFVALLALLMSIVALSIDALLPALGLLHVDLKLTTQNQAQYIISSLFLGMAFGQLIFGPLSDAFGRKRTLYLGFFFFFAGSALCLFSETLTQMLVGRVIQGFGVAGPYVCAVSIVRDKYSGRQMAKVMSLIMIIFFMVPAIAPSLGQLVVNVSGWRQIFTLYMVYALLLTAWLFLRLEETLAPEKRVPFTPADFARGFKEVLHNRTTLYCTFCIGLFFGGFIGYLNSSQQIFQVQFGTGKMFAVYFGMLALILGSASLINSRVVEKFGMHHICSRATLAIVVASAVFLGVHAVMAIPLWIFLIYASVLFFCFGFMFGNLNAMAMEPMGHLAGIAAAIIGMVSSMMSISIGTFIGQLYDNTLVPLASGFLLLGLLSLYLMGSVPKRTPVAGLA</sequence>
<evidence type="ECO:0000256" key="1">
    <source>
        <dbReference type="ARBA" id="ARBA00004651"/>
    </source>
</evidence>
<evidence type="ECO:0000313" key="11">
    <source>
        <dbReference type="Proteomes" id="UP000035352"/>
    </source>
</evidence>
<dbReference type="KEGG" id="pbh:AAW51_2729"/>
<feature type="transmembrane region" description="Helical" evidence="8">
    <location>
        <begin position="210"/>
        <end position="229"/>
    </location>
</feature>
<feature type="transmembrane region" description="Helical" evidence="8">
    <location>
        <begin position="276"/>
        <end position="294"/>
    </location>
</feature>
<keyword evidence="6 8" id="KW-1133">Transmembrane helix</keyword>
<evidence type="ECO:0000313" key="10">
    <source>
        <dbReference type="EMBL" id="AKJ29420.1"/>
    </source>
</evidence>
<dbReference type="GO" id="GO:1990961">
    <property type="term" value="P:xenobiotic detoxification by transmembrane export across the plasma membrane"/>
    <property type="evidence" value="ECO:0007669"/>
    <property type="project" value="InterPro"/>
</dbReference>
<comment type="caution">
    <text evidence="8">Lacks conserved residue(s) required for the propagation of feature annotation.</text>
</comment>
<keyword evidence="5 8" id="KW-0812">Transmembrane</keyword>
<reference evidence="10 11" key="1">
    <citation type="submission" date="2015-05" db="EMBL/GenBank/DDBJ databases">
        <authorList>
            <person name="Tang B."/>
            <person name="Yu Y."/>
        </authorList>
    </citation>
    <scope>NUCLEOTIDE SEQUENCE [LARGE SCALE GENOMIC DNA]</scope>
    <source>
        <strain evidence="10 11">DSM 7029</strain>
    </source>
</reference>
<dbReference type="Proteomes" id="UP000035352">
    <property type="component" value="Chromosome"/>
</dbReference>
<dbReference type="PANTHER" id="PTHR23502:SF132">
    <property type="entry name" value="POLYAMINE TRANSPORTER 2-RELATED"/>
    <property type="match status" value="1"/>
</dbReference>
<keyword evidence="4" id="KW-1003">Cell membrane</keyword>
<dbReference type="PANTHER" id="PTHR23502">
    <property type="entry name" value="MAJOR FACILITATOR SUPERFAMILY"/>
    <property type="match status" value="1"/>
</dbReference>
<feature type="transmembrane region" description="Helical" evidence="8">
    <location>
        <begin position="98"/>
        <end position="119"/>
    </location>
</feature>
<keyword evidence="8" id="KW-0997">Cell inner membrane</keyword>
<feature type="transmembrane region" description="Helical" evidence="8">
    <location>
        <begin position="44"/>
        <end position="61"/>
    </location>
</feature>
<evidence type="ECO:0000256" key="4">
    <source>
        <dbReference type="ARBA" id="ARBA00022475"/>
    </source>
</evidence>
<feature type="transmembrane region" description="Helical" evidence="8">
    <location>
        <begin position="300"/>
        <end position="321"/>
    </location>
</feature>
<dbReference type="Pfam" id="PF07690">
    <property type="entry name" value="MFS_1"/>
    <property type="match status" value="1"/>
</dbReference>
<feature type="transmembrane region" description="Helical" evidence="8">
    <location>
        <begin position="162"/>
        <end position="179"/>
    </location>
</feature>
<evidence type="ECO:0000256" key="8">
    <source>
        <dbReference type="RuleBase" id="RU365088"/>
    </source>
</evidence>
<dbReference type="InterPro" id="IPR020846">
    <property type="entry name" value="MFS_dom"/>
</dbReference>
<dbReference type="CDD" id="cd17320">
    <property type="entry name" value="MFS_MdfA_MDR_like"/>
    <property type="match status" value="1"/>
</dbReference>
<feature type="transmembrane region" description="Helical" evidence="8">
    <location>
        <begin position="364"/>
        <end position="383"/>
    </location>
</feature>
<dbReference type="InterPro" id="IPR004812">
    <property type="entry name" value="Efflux_drug-R_Bcr/CmlA"/>
</dbReference>
<dbReference type="GO" id="GO:0042910">
    <property type="term" value="F:xenobiotic transmembrane transporter activity"/>
    <property type="evidence" value="ECO:0007669"/>
    <property type="project" value="InterPro"/>
</dbReference>
<evidence type="ECO:0000256" key="7">
    <source>
        <dbReference type="ARBA" id="ARBA00023136"/>
    </source>
</evidence>
<feature type="transmembrane region" description="Helical" evidence="8">
    <location>
        <begin position="333"/>
        <end position="358"/>
    </location>
</feature>
<evidence type="ECO:0000256" key="6">
    <source>
        <dbReference type="ARBA" id="ARBA00022989"/>
    </source>
</evidence>
<keyword evidence="3 8" id="KW-0813">Transport</keyword>
<dbReference type="PROSITE" id="PS50850">
    <property type="entry name" value="MFS"/>
    <property type="match status" value="1"/>
</dbReference>
<feature type="transmembrane region" description="Helical" evidence="8">
    <location>
        <begin position="245"/>
        <end position="264"/>
    </location>
</feature>
<dbReference type="Gene3D" id="1.20.1720.10">
    <property type="entry name" value="Multidrug resistance protein D"/>
    <property type="match status" value="1"/>
</dbReference>
<dbReference type="EMBL" id="CP011371">
    <property type="protein sequence ID" value="AKJ29420.1"/>
    <property type="molecule type" value="Genomic_DNA"/>
</dbReference>
<evidence type="ECO:0000256" key="3">
    <source>
        <dbReference type="ARBA" id="ARBA00022448"/>
    </source>
</evidence>
<dbReference type="InterPro" id="IPR036259">
    <property type="entry name" value="MFS_trans_sf"/>
</dbReference>
<dbReference type="AlphaFoldDB" id="A0A0G3BS93"/>
<dbReference type="NCBIfam" id="TIGR00710">
    <property type="entry name" value="efflux_Bcr_CflA"/>
    <property type="match status" value="1"/>
</dbReference>
<comment type="subcellular location">
    <subcellularLocation>
        <location evidence="8">Cell inner membrane</location>
        <topology evidence="8">Multi-pass membrane protein</topology>
    </subcellularLocation>
    <subcellularLocation>
        <location evidence="1">Cell membrane</location>
        <topology evidence="1">Multi-pass membrane protein</topology>
    </subcellularLocation>
</comment>
<organism evidence="10 11">
    <name type="scientific">Caldimonas brevitalea</name>
    <dbReference type="NCBI Taxonomy" id="413882"/>
    <lineage>
        <taxon>Bacteria</taxon>
        <taxon>Pseudomonadati</taxon>
        <taxon>Pseudomonadota</taxon>
        <taxon>Betaproteobacteria</taxon>
        <taxon>Burkholderiales</taxon>
        <taxon>Sphaerotilaceae</taxon>
        <taxon>Caldimonas</taxon>
    </lineage>
</organism>